<dbReference type="AlphaFoldDB" id="A0A2K9P0X9"/>
<dbReference type="Pfam" id="PF16244">
    <property type="entry name" value="DUF4901"/>
    <property type="match status" value="2"/>
</dbReference>
<gene>
    <name evidence="5" type="ORF">B9O19_00743</name>
</gene>
<evidence type="ECO:0000256" key="2">
    <source>
        <dbReference type="SAM" id="MobiDB-lite"/>
    </source>
</evidence>
<organism evidence="5 6">
    <name type="scientific">Monoglobus pectinilyticus</name>
    <dbReference type="NCBI Taxonomy" id="1981510"/>
    <lineage>
        <taxon>Bacteria</taxon>
        <taxon>Bacillati</taxon>
        <taxon>Bacillota</taxon>
        <taxon>Clostridia</taxon>
        <taxon>Monoglobales</taxon>
        <taxon>Monoglobaceae</taxon>
        <taxon>Monoglobus</taxon>
    </lineage>
</organism>
<feature type="region of interest" description="Disordered" evidence="2">
    <location>
        <begin position="256"/>
        <end position="276"/>
    </location>
</feature>
<protein>
    <submittedName>
        <fullName evidence="5">Propeptide PepSY amd peptidase M4</fullName>
    </submittedName>
</protein>
<feature type="chain" id="PRO_5014778686" evidence="3">
    <location>
        <begin position="25"/>
        <end position="711"/>
    </location>
</feature>
<dbReference type="InterPro" id="IPR032599">
    <property type="entry name" value="YcdB/YcdC_rep_domain"/>
</dbReference>
<reference evidence="5 6" key="1">
    <citation type="submission" date="2017-04" db="EMBL/GenBank/DDBJ databases">
        <title>Monoglobus pectinilyticus 14 draft genome.</title>
        <authorList>
            <person name="Kim C."/>
            <person name="Rosendale D.I."/>
            <person name="Kelly W.J."/>
            <person name="Tannock G.W."/>
            <person name="Patchett M.L."/>
            <person name="Jordens J.Z."/>
        </authorList>
    </citation>
    <scope>NUCLEOTIDE SEQUENCE [LARGE SCALE GENOMIC DNA]</scope>
    <source>
        <strain evidence="5 6">14</strain>
    </source>
</reference>
<evidence type="ECO:0000313" key="6">
    <source>
        <dbReference type="Proteomes" id="UP000235589"/>
    </source>
</evidence>
<proteinExistence type="predicted"/>
<evidence type="ECO:0000259" key="4">
    <source>
        <dbReference type="PROSITE" id="PS51272"/>
    </source>
</evidence>
<dbReference type="PROSITE" id="PS51272">
    <property type="entry name" value="SLH"/>
    <property type="match status" value="2"/>
</dbReference>
<feature type="domain" description="SLH" evidence="4">
    <location>
        <begin position="656"/>
        <end position="711"/>
    </location>
</feature>
<name>A0A2K9P0X9_9FIRM</name>
<evidence type="ECO:0000256" key="1">
    <source>
        <dbReference type="ARBA" id="ARBA00022737"/>
    </source>
</evidence>
<feature type="signal peptide" evidence="3">
    <location>
        <begin position="1"/>
        <end position="24"/>
    </location>
</feature>
<dbReference type="GeneID" id="98062167"/>
<accession>A0A2K9P0X9</accession>
<keyword evidence="3" id="KW-0732">Signal</keyword>
<dbReference type="EMBL" id="CP020991">
    <property type="protein sequence ID" value="AUO18926.1"/>
    <property type="molecule type" value="Genomic_DNA"/>
</dbReference>
<dbReference type="Proteomes" id="UP000235589">
    <property type="component" value="Chromosome"/>
</dbReference>
<sequence length="711" mass="80020">MKKLLCFALSIFMALSIAVIPAYAENIDGLESAILTVKSRVEIPQEYSEFESDTLMSDRGVTSYDLKWSTLKDENDETKYINITIDQYGNITKYSTSERNNYYYNGDAKLPNYTEEQLIQIGYDFLQKLNPDLISQFSFESGKTSGISISYPETTVIFHRYINGLPFCGDTASLYTNTSTGEISSMRVSLTYCDEVPMPDNLISESDAIGHFNNLSPMTAKYISSGENKAILVYEPKNQYLEIDAKNGGEYKEYTDSSNKVMSGGGGGGSNMAAESASDSGLTEKELEGIKQMNNLMSTEQLRSIAEGMTELNLESDNYASCSYRRVYKSYEESEFDYYADLTYIKYDENNKQSRKRISFNAATGEFLNYYSDSSNYGDKVPKYTEAQALDIAKSFADKYSNKEYINTDSDLEASDKIDESLDYYNNYYFTFERKVNGFNYSPEYISVKVDKLTNEIISFTKQWSDKTEFESTENMISAEEAAEALMNTVGIELCYVSNLSAGKTCTADLVYKLKGSGNYYISAKTGKRVNYNGDEYKETQNPNTADDISGHYAEKQITALLAYNAIILPEGETSFRPDEAITQGEMITFASILKGQRFPRPLNYETIYRFAKNNNIVDYKDIADAETICTRENGTMFIIRALGYQNIAELPDIFDCKFADKDLISPGMEGYVALSRGFGLIGGNPDNTFNPQGELTRADAAIMIYNFMTK</sequence>
<keyword evidence="6" id="KW-1185">Reference proteome</keyword>
<dbReference type="KEGG" id="mpec:B9O19_00743"/>
<dbReference type="OrthoDB" id="2473368at2"/>
<dbReference type="Pfam" id="PF00395">
    <property type="entry name" value="SLH"/>
    <property type="match status" value="2"/>
</dbReference>
<feature type="domain" description="SLH" evidence="4">
    <location>
        <begin position="541"/>
        <end position="605"/>
    </location>
</feature>
<keyword evidence="1" id="KW-0677">Repeat</keyword>
<evidence type="ECO:0000313" key="5">
    <source>
        <dbReference type="EMBL" id="AUO18926.1"/>
    </source>
</evidence>
<dbReference type="RefSeq" id="WP_102365175.1">
    <property type="nucleotide sequence ID" value="NZ_CP020991.1"/>
</dbReference>
<evidence type="ECO:0000256" key="3">
    <source>
        <dbReference type="SAM" id="SignalP"/>
    </source>
</evidence>
<dbReference type="InterPro" id="IPR001119">
    <property type="entry name" value="SLH_dom"/>
</dbReference>